<dbReference type="InterPro" id="IPR029044">
    <property type="entry name" value="Nucleotide-diphossugar_trans"/>
</dbReference>
<name>A0A7Z9BH64_9CYAN</name>
<organism evidence="2 3">
    <name type="scientific">Planktothrix paucivesiculata PCC 9631</name>
    <dbReference type="NCBI Taxonomy" id="671071"/>
    <lineage>
        <taxon>Bacteria</taxon>
        <taxon>Bacillati</taxon>
        <taxon>Cyanobacteriota</taxon>
        <taxon>Cyanophyceae</taxon>
        <taxon>Oscillatoriophycideae</taxon>
        <taxon>Oscillatoriales</taxon>
        <taxon>Microcoleaceae</taxon>
        <taxon>Planktothrix</taxon>
    </lineage>
</organism>
<dbReference type="OrthoDB" id="9771846at2"/>
<gene>
    <name evidence="2" type="ORF">PL9631_1020040</name>
</gene>
<dbReference type="CDD" id="cd04186">
    <property type="entry name" value="GT_2_like_c"/>
    <property type="match status" value="1"/>
</dbReference>
<feature type="domain" description="Glycosyltransferase 2-like" evidence="1">
    <location>
        <begin position="19"/>
        <end position="144"/>
    </location>
</feature>
<dbReference type="PANTHER" id="PTHR43179:SF7">
    <property type="entry name" value="RHAMNOSYLTRANSFERASE WBBL"/>
    <property type="match status" value="1"/>
</dbReference>
<dbReference type="RefSeq" id="WP_083623204.1">
    <property type="nucleotide sequence ID" value="NZ_LR735025.1"/>
</dbReference>
<dbReference type="GO" id="GO:0016740">
    <property type="term" value="F:transferase activity"/>
    <property type="evidence" value="ECO:0007669"/>
    <property type="project" value="UniProtKB-KW"/>
</dbReference>
<proteinExistence type="predicted"/>
<reference evidence="2" key="1">
    <citation type="submission" date="2019-10" db="EMBL/GenBank/DDBJ databases">
        <authorList>
            <consortium name="Genoscope - CEA"/>
            <person name="William W."/>
        </authorList>
    </citation>
    <scope>NUCLEOTIDE SEQUENCE [LARGE SCALE GENOMIC DNA]</scope>
    <source>
        <strain evidence="2">BBR_PRJEB10994</strain>
    </source>
</reference>
<dbReference type="PANTHER" id="PTHR43179">
    <property type="entry name" value="RHAMNOSYLTRANSFERASE WBBL"/>
    <property type="match status" value="1"/>
</dbReference>
<dbReference type="Pfam" id="PF00535">
    <property type="entry name" value="Glycos_transf_2"/>
    <property type="match status" value="1"/>
</dbReference>
<dbReference type="EMBL" id="CZCS02000005">
    <property type="protein sequence ID" value="VXD10993.1"/>
    <property type="molecule type" value="Genomic_DNA"/>
</dbReference>
<dbReference type="SUPFAM" id="SSF53448">
    <property type="entry name" value="Nucleotide-diphospho-sugar transferases"/>
    <property type="match status" value="1"/>
</dbReference>
<protein>
    <submittedName>
        <fullName evidence="2">Glycosyl transferase, family 2</fullName>
    </submittedName>
</protein>
<evidence type="ECO:0000313" key="3">
    <source>
        <dbReference type="Proteomes" id="UP000182190"/>
    </source>
</evidence>
<dbReference type="Proteomes" id="UP000182190">
    <property type="component" value="Unassembled WGS sequence"/>
</dbReference>
<keyword evidence="2" id="KW-0808">Transferase</keyword>
<dbReference type="Gene3D" id="3.90.550.10">
    <property type="entry name" value="Spore Coat Polysaccharide Biosynthesis Protein SpsA, Chain A"/>
    <property type="match status" value="1"/>
</dbReference>
<comment type="caution">
    <text evidence="2">The sequence shown here is derived from an EMBL/GenBank/DDBJ whole genome shotgun (WGS) entry which is preliminary data.</text>
</comment>
<evidence type="ECO:0000259" key="1">
    <source>
        <dbReference type="Pfam" id="PF00535"/>
    </source>
</evidence>
<sequence>MEEIQVQNNSLVEKVRLAIVIINYRTPQLVIDCLKSLENQVELEHDRVIIVDNASGDNSVELLQQTIIDNQWFSWVKLLASPVNGGFSAGNNLGMKAIEAEAYLLLNSDTIVRQGAISSLLHAWKTHPEAGIISPRLEWPDGTPQISCFRYHSPISQLIDAAATGPITKLFQQYDVPIAVSNTPFEPEWTSFACVLIRQQVIQQIGLMDEGYFMYFDDVDYCRRVHQAGWQILHWPEARVVHLRGGSGSVKADMAAQRRPRPYLYASRSRYFAKFYGITGLWLTNLLWLVGRSLSWVRELVGNKQPHTCEFQGQDIWINCLTPLNPSQQD</sequence>
<keyword evidence="3" id="KW-1185">Reference proteome</keyword>
<evidence type="ECO:0000313" key="2">
    <source>
        <dbReference type="EMBL" id="VXD10993.1"/>
    </source>
</evidence>
<accession>A0A7Z9BH64</accession>
<dbReference type="AlphaFoldDB" id="A0A7Z9BH64"/>
<dbReference type="InterPro" id="IPR001173">
    <property type="entry name" value="Glyco_trans_2-like"/>
</dbReference>